<dbReference type="PANTHER" id="PTHR46193">
    <property type="entry name" value="6-PHOSPHOGLUCONATE PHOSPHATASE"/>
    <property type="match status" value="1"/>
</dbReference>
<keyword evidence="4" id="KW-0460">Magnesium</keyword>
<dbReference type="SUPFAM" id="SSF56784">
    <property type="entry name" value="HAD-like"/>
    <property type="match status" value="1"/>
</dbReference>
<evidence type="ECO:0000313" key="7">
    <source>
        <dbReference type="Proteomes" id="UP000664369"/>
    </source>
</evidence>
<dbReference type="InterPro" id="IPR036412">
    <property type="entry name" value="HAD-like_sf"/>
</dbReference>
<dbReference type="InterPro" id="IPR006439">
    <property type="entry name" value="HAD-SF_hydro_IA"/>
</dbReference>
<dbReference type="CDD" id="cd07505">
    <property type="entry name" value="HAD_BPGM-like"/>
    <property type="match status" value="1"/>
</dbReference>
<evidence type="ECO:0000256" key="3">
    <source>
        <dbReference type="ARBA" id="ARBA00022723"/>
    </source>
</evidence>
<dbReference type="Proteomes" id="UP000664369">
    <property type="component" value="Unassembled WGS sequence"/>
</dbReference>
<organism evidence="6 7">
    <name type="scientific">Hymenobacter negativus</name>
    <dbReference type="NCBI Taxonomy" id="2795026"/>
    <lineage>
        <taxon>Bacteria</taxon>
        <taxon>Pseudomonadati</taxon>
        <taxon>Bacteroidota</taxon>
        <taxon>Cytophagia</taxon>
        <taxon>Cytophagales</taxon>
        <taxon>Hymenobacteraceae</taxon>
        <taxon>Hymenobacter</taxon>
    </lineage>
</organism>
<name>A0ABS3QCK3_9BACT</name>
<proteinExistence type="inferred from homology"/>
<dbReference type="SFLD" id="SFLDG01129">
    <property type="entry name" value="C1.5:_HAD__Beta-PGM__Phosphata"/>
    <property type="match status" value="1"/>
</dbReference>
<evidence type="ECO:0000256" key="2">
    <source>
        <dbReference type="ARBA" id="ARBA00006171"/>
    </source>
</evidence>
<dbReference type="EMBL" id="JAGETZ010000003">
    <property type="protein sequence ID" value="MBO2008969.1"/>
    <property type="molecule type" value="Genomic_DNA"/>
</dbReference>
<keyword evidence="7" id="KW-1185">Reference proteome</keyword>
<evidence type="ECO:0000256" key="1">
    <source>
        <dbReference type="ARBA" id="ARBA00001946"/>
    </source>
</evidence>
<gene>
    <name evidence="6" type="ORF">J4E00_07890</name>
</gene>
<evidence type="ECO:0000313" key="6">
    <source>
        <dbReference type="EMBL" id="MBO2008969.1"/>
    </source>
</evidence>
<accession>A0ABS3QCK3</accession>
<dbReference type="Pfam" id="PF00702">
    <property type="entry name" value="Hydrolase"/>
    <property type="match status" value="1"/>
</dbReference>
<keyword evidence="3" id="KW-0479">Metal-binding</keyword>
<dbReference type="InterPro" id="IPR023198">
    <property type="entry name" value="PGP-like_dom2"/>
</dbReference>
<protein>
    <submittedName>
        <fullName evidence="6">HAD family phosphatase</fullName>
    </submittedName>
</protein>
<reference evidence="6 7" key="1">
    <citation type="submission" date="2021-03" db="EMBL/GenBank/DDBJ databases">
        <authorList>
            <person name="Kim M.K."/>
        </authorList>
    </citation>
    <scope>NUCLEOTIDE SEQUENCE [LARGE SCALE GENOMIC DNA]</scope>
    <source>
        <strain evidence="6 7">BT442</strain>
    </source>
</reference>
<dbReference type="InterPro" id="IPR051600">
    <property type="entry name" value="Beta-PGM-like"/>
</dbReference>
<dbReference type="InterPro" id="IPR023214">
    <property type="entry name" value="HAD_sf"/>
</dbReference>
<dbReference type="PANTHER" id="PTHR46193:SF18">
    <property type="entry name" value="HEXITOL PHOSPHATASE B"/>
    <property type="match status" value="1"/>
</dbReference>
<keyword evidence="5" id="KW-0119">Carbohydrate metabolism</keyword>
<dbReference type="SFLD" id="SFLDS00003">
    <property type="entry name" value="Haloacid_Dehalogenase"/>
    <property type="match status" value="1"/>
</dbReference>
<comment type="caution">
    <text evidence="6">The sequence shown here is derived from an EMBL/GenBank/DDBJ whole genome shotgun (WGS) entry which is preliminary data.</text>
</comment>
<evidence type="ECO:0000256" key="4">
    <source>
        <dbReference type="ARBA" id="ARBA00022842"/>
    </source>
</evidence>
<dbReference type="NCBIfam" id="TIGR01509">
    <property type="entry name" value="HAD-SF-IA-v3"/>
    <property type="match status" value="1"/>
</dbReference>
<dbReference type="SFLD" id="SFLDG01135">
    <property type="entry name" value="C1.5.6:_HAD__Beta-PGM__Phospha"/>
    <property type="match status" value="1"/>
</dbReference>
<dbReference type="Gene3D" id="3.40.50.1000">
    <property type="entry name" value="HAD superfamily/HAD-like"/>
    <property type="match status" value="1"/>
</dbReference>
<comment type="cofactor">
    <cofactor evidence="1">
        <name>Mg(2+)</name>
        <dbReference type="ChEBI" id="CHEBI:18420"/>
    </cofactor>
</comment>
<dbReference type="Gene3D" id="1.10.150.240">
    <property type="entry name" value="Putative phosphatase, domain 2"/>
    <property type="match status" value="1"/>
</dbReference>
<sequence>MQARPGMPFFGAGKQPQKSMKAFIFDLNGTMIHDMEYHTRAWQYLFNNDLGGSFTWDEVKPQMYGKNQEVLVRMFGPERFTPAEMDSLSLEKEKRYQQEFLPHLALLPGLMEFLERAHQAGIPMAIGSAAIPFNINFVLDNLNIRHYFQAIVSADDVVLSKPHPETFLKAAEALGTAPAHCIVFEDVPKGAEAALNAGMKAIVLTTTHEEGEFTHLPNVLHFAPDFTDAFFQTLVK</sequence>
<evidence type="ECO:0000256" key="5">
    <source>
        <dbReference type="ARBA" id="ARBA00023277"/>
    </source>
</evidence>
<comment type="similarity">
    <text evidence="2">Belongs to the HAD-like hydrolase superfamily. CbbY/CbbZ/Gph/YieH family.</text>
</comment>